<dbReference type="EMBL" id="OZ034819">
    <property type="protein sequence ID" value="CAL1395051.1"/>
    <property type="molecule type" value="Genomic_DNA"/>
</dbReference>
<organism evidence="1 2">
    <name type="scientific">Linum trigynum</name>
    <dbReference type="NCBI Taxonomy" id="586398"/>
    <lineage>
        <taxon>Eukaryota</taxon>
        <taxon>Viridiplantae</taxon>
        <taxon>Streptophyta</taxon>
        <taxon>Embryophyta</taxon>
        <taxon>Tracheophyta</taxon>
        <taxon>Spermatophyta</taxon>
        <taxon>Magnoliopsida</taxon>
        <taxon>eudicotyledons</taxon>
        <taxon>Gunneridae</taxon>
        <taxon>Pentapetalae</taxon>
        <taxon>rosids</taxon>
        <taxon>fabids</taxon>
        <taxon>Malpighiales</taxon>
        <taxon>Linaceae</taxon>
        <taxon>Linum</taxon>
    </lineage>
</organism>
<name>A0AAV2F9Y2_9ROSI</name>
<proteinExistence type="predicted"/>
<dbReference type="Proteomes" id="UP001497516">
    <property type="component" value="Chromosome 6"/>
</dbReference>
<sequence>MESSNRTRIETIPHPIHLHAANVGTRLSPSSYTHEPDLESGQQVLVLGQNSVALGAGPRKWHRGGPPADENLAIVDGAAELGVDGAKAAWVSSLPSDKILHLAAADKQGDDAEGVKIERRRSTDRGIERRKLKWGNCCNR</sequence>
<gene>
    <name evidence="1" type="ORF">LTRI10_LOCUS35510</name>
</gene>
<dbReference type="AlphaFoldDB" id="A0AAV2F9Y2"/>
<evidence type="ECO:0000313" key="2">
    <source>
        <dbReference type="Proteomes" id="UP001497516"/>
    </source>
</evidence>
<keyword evidence="2" id="KW-1185">Reference proteome</keyword>
<evidence type="ECO:0000313" key="1">
    <source>
        <dbReference type="EMBL" id="CAL1395051.1"/>
    </source>
</evidence>
<protein>
    <submittedName>
        <fullName evidence="1">Uncharacterized protein</fullName>
    </submittedName>
</protein>
<accession>A0AAV2F9Y2</accession>
<reference evidence="1 2" key="1">
    <citation type="submission" date="2024-04" db="EMBL/GenBank/DDBJ databases">
        <authorList>
            <person name="Fracassetti M."/>
        </authorList>
    </citation>
    <scope>NUCLEOTIDE SEQUENCE [LARGE SCALE GENOMIC DNA]</scope>
</reference>